<proteinExistence type="predicted"/>
<name>A0AAN8WNT9_HALRR</name>
<dbReference type="EMBL" id="JAXCGZ010018645">
    <property type="protein sequence ID" value="KAK7067376.1"/>
    <property type="molecule type" value="Genomic_DNA"/>
</dbReference>
<keyword evidence="2" id="KW-1185">Reference proteome</keyword>
<gene>
    <name evidence="1" type="ORF">SK128_024324</name>
</gene>
<feature type="non-terminal residue" evidence="1">
    <location>
        <position position="51"/>
    </location>
</feature>
<sequence>MPSLFAPPASQAQTSIGPTSILGQAIAKAPSASNVTTSSTPALIVPSTSLL</sequence>
<accession>A0AAN8WNT9</accession>
<protein>
    <submittedName>
        <fullName evidence="1">Uncharacterized protein</fullName>
    </submittedName>
</protein>
<dbReference type="Proteomes" id="UP001381693">
    <property type="component" value="Unassembled WGS sequence"/>
</dbReference>
<dbReference type="AlphaFoldDB" id="A0AAN8WNT9"/>
<evidence type="ECO:0000313" key="1">
    <source>
        <dbReference type="EMBL" id="KAK7067376.1"/>
    </source>
</evidence>
<comment type="caution">
    <text evidence="1">The sequence shown here is derived from an EMBL/GenBank/DDBJ whole genome shotgun (WGS) entry which is preliminary data.</text>
</comment>
<reference evidence="1 2" key="1">
    <citation type="submission" date="2023-11" db="EMBL/GenBank/DDBJ databases">
        <title>Halocaridina rubra genome assembly.</title>
        <authorList>
            <person name="Smith C."/>
        </authorList>
    </citation>
    <scope>NUCLEOTIDE SEQUENCE [LARGE SCALE GENOMIC DNA]</scope>
    <source>
        <strain evidence="1">EP-1</strain>
        <tissue evidence="1">Whole</tissue>
    </source>
</reference>
<evidence type="ECO:0000313" key="2">
    <source>
        <dbReference type="Proteomes" id="UP001381693"/>
    </source>
</evidence>
<organism evidence="1 2">
    <name type="scientific">Halocaridina rubra</name>
    <name type="common">Hawaiian red shrimp</name>
    <dbReference type="NCBI Taxonomy" id="373956"/>
    <lineage>
        <taxon>Eukaryota</taxon>
        <taxon>Metazoa</taxon>
        <taxon>Ecdysozoa</taxon>
        <taxon>Arthropoda</taxon>
        <taxon>Crustacea</taxon>
        <taxon>Multicrustacea</taxon>
        <taxon>Malacostraca</taxon>
        <taxon>Eumalacostraca</taxon>
        <taxon>Eucarida</taxon>
        <taxon>Decapoda</taxon>
        <taxon>Pleocyemata</taxon>
        <taxon>Caridea</taxon>
        <taxon>Atyoidea</taxon>
        <taxon>Atyidae</taxon>
        <taxon>Halocaridina</taxon>
    </lineage>
</organism>